<keyword evidence="1" id="KW-0472">Membrane</keyword>
<dbReference type="EMBL" id="QKMR01000007">
    <property type="protein sequence ID" value="PYG88207.1"/>
    <property type="molecule type" value="Genomic_DNA"/>
</dbReference>
<evidence type="ECO:0000256" key="1">
    <source>
        <dbReference type="SAM" id="Phobius"/>
    </source>
</evidence>
<dbReference type="AlphaFoldDB" id="A0A318XLK2"/>
<gene>
    <name evidence="2" type="ORF">LY28_01543</name>
</gene>
<accession>A0A318XLK2</accession>
<evidence type="ECO:0000313" key="3">
    <source>
        <dbReference type="Proteomes" id="UP000248132"/>
    </source>
</evidence>
<keyword evidence="1" id="KW-1133">Transmembrane helix</keyword>
<proteinExistence type="predicted"/>
<reference evidence="2 3" key="1">
    <citation type="submission" date="2018-06" db="EMBL/GenBank/DDBJ databases">
        <title>Genomic Encyclopedia of Type Strains, Phase I: the one thousand microbial genomes (KMG-I) project.</title>
        <authorList>
            <person name="Kyrpides N."/>
        </authorList>
    </citation>
    <scope>NUCLEOTIDE SEQUENCE [LARGE SCALE GENOMIC DNA]</scope>
    <source>
        <strain evidence="2 3">DSM 19573</strain>
    </source>
</reference>
<keyword evidence="3" id="KW-1185">Reference proteome</keyword>
<dbReference type="Proteomes" id="UP000248132">
    <property type="component" value="Unassembled WGS sequence"/>
</dbReference>
<name>A0A318XLK2_9FIRM</name>
<protein>
    <submittedName>
        <fullName evidence="2">Uncharacterized protein</fullName>
    </submittedName>
</protein>
<feature type="transmembrane region" description="Helical" evidence="1">
    <location>
        <begin position="68"/>
        <end position="89"/>
    </location>
</feature>
<keyword evidence="1" id="KW-0812">Transmembrane</keyword>
<sequence>MSNMLLYLFSFMPSMPYWDTKILSTAECILNISVTELLIHIEYYGKILLVVKIRWEQFIMEIIKNKKLLLSSIGVLLLVLLLLTVFFMIRTPAEVFNNNISFSGLSVNPPLPGGVLASYRYYENYDQADKYADTVVIGDVIEVDAPKELVTGKTVNTLTGEGEPVSHVYTVSEIKISKVIKGRYFPGDVVKIKQFGGAYKEIEYDERNMYGTVYYQTGERHIFFLESYEDSPCSTINPQQGDILIENGKIKASNKVQFIKDNISEELAEKALKERIEALKDRNNTESK</sequence>
<evidence type="ECO:0000313" key="2">
    <source>
        <dbReference type="EMBL" id="PYG88207.1"/>
    </source>
</evidence>
<comment type="caution">
    <text evidence="2">The sequence shown here is derived from an EMBL/GenBank/DDBJ whole genome shotgun (WGS) entry which is preliminary data.</text>
</comment>
<organism evidence="2 3">
    <name type="scientific">Ruminiclostridium sufflavum DSM 19573</name>
    <dbReference type="NCBI Taxonomy" id="1121337"/>
    <lineage>
        <taxon>Bacteria</taxon>
        <taxon>Bacillati</taxon>
        <taxon>Bacillota</taxon>
        <taxon>Clostridia</taxon>
        <taxon>Eubacteriales</taxon>
        <taxon>Oscillospiraceae</taxon>
        <taxon>Ruminiclostridium</taxon>
    </lineage>
</organism>